<dbReference type="CDD" id="cd16329">
    <property type="entry name" value="LolA_like"/>
    <property type="match status" value="1"/>
</dbReference>
<organism evidence="2 3">
    <name type="scientific">SAR86 cluster bacterium</name>
    <dbReference type="NCBI Taxonomy" id="2030880"/>
    <lineage>
        <taxon>Bacteria</taxon>
        <taxon>Pseudomonadati</taxon>
        <taxon>Pseudomonadota</taxon>
        <taxon>Gammaproteobacteria</taxon>
        <taxon>SAR86 cluster</taxon>
    </lineage>
</organism>
<protein>
    <submittedName>
        <fullName evidence="2">Outer membrane lipoprotein-sorting protein</fullName>
    </submittedName>
</protein>
<dbReference type="EMBL" id="NVVJ01000032">
    <property type="protein sequence ID" value="PCJ23963.1"/>
    <property type="molecule type" value="Genomic_DNA"/>
</dbReference>
<dbReference type="Proteomes" id="UP000218327">
    <property type="component" value="Unassembled WGS sequence"/>
</dbReference>
<dbReference type="InterPro" id="IPR033399">
    <property type="entry name" value="TP_0789-like"/>
</dbReference>
<accession>A0A2A5AXF4</accession>
<keyword evidence="2" id="KW-0449">Lipoprotein</keyword>
<dbReference type="Pfam" id="PF17131">
    <property type="entry name" value="LolA_like"/>
    <property type="match status" value="1"/>
</dbReference>
<dbReference type="AlphaFoldDB" id="A0A2A5AXF4"/>
<evidence type="ECO:0000259" key="1">
    <source>
        <dbReference type="Pfam" id="PF17131"/>
    </source>
</evidence>
<name>A0A2A5AXF4_9GAMM</name>
<gene>
    <name evidence="2" type="ORF">COA96_10775</name>
</gene>
<comment type="caution">
    <text evidence="2">The sequence shown here is derived from an EMBL/GenBank/DDBJ whole genome shotgun (WGS) entry which is preliminary data.</text>
</comment>
<sequence length="297" mass="33889">MKKVIYTLLTLTIIGLSSMTGLIAQELNGREIMERVDEYSRTTSDSAFNRMQLSTCKFGIRNSKITCAERPRVKSLESVGKNYGLNLKDTKSITIVLEPAAERGIGMLSFAYDEADRDNETWLYLSALGRVKRIASGSSDDDTEPASLFGSEFTTEDTETGKLEEYEISTLEETTESGRDVWKIEMIPNEERARKSRYSRTVSYIDKERFVALRIEMFDQYDKEVKRLLASRIELVDDVWIARSLTMMNLVTNRLSNMAILEINTGIDIDDEFLTQRTLTDVAFRETELAKLRGQVD</sequence>
<reference evidence="3" key="1">
    <citation type="submission" date="2017-08" db="EMBL/GenBank/DDBJ databases">
        <title>A dynamic microbial community with high functional redundancy inhabits the cold, oxic subseafloor aquifer.</title>
        <authorList>
            <person name="Tully B.J."/>
            <person name="Wheat C.G."/>
            <person name="Glazer B.T."/>
            <person name="Huber J.A."/>
        </authorList>
    </citation>
    <scope>NUCLEOTIDE SEQUENCE [LARGE SCALE GENOMIC DNA]</scope>
</reference>
<proteinExistence type="predicted"/>
<evidence type="ECO:0000313" key="2">
    <source>
        <dbReference type="EMBL" id="PCJ23963.1"/>
    </source>
</evidence>
<dbReference type="Gene3D" id="2.50.20.10">
    <property type="entry name" value="Lipoprotein localisation LolA/LolB/LppX"/>
    <property type="match status" value="1"/>
</dbReference>
<feature type="domain" description="Uncharacterized protein TP-0789" evidence="1">
    <location>
        <begin position="89"/>
        <end position="280"/>
    </location>
</feature>
<evidence type="ECO:0000313" key="3">
    <source>
        <dbReference type="Proteomes" id="UP000218327"/>
    </source>
</evidence>